<dbReference type="InterPro" id="IPR057412">
    <property type="entry name" value="INTS4_C"/>
</dbReference>
<evidence type="ECO:0000259" key="1">
    <source>
        <dbReference type="Pfam" id="PF25458"/>
    </source>
</evidence>
<organism evidence="2">
    <name type="scientific">Graphocephala atropunctata</name>
    <dbReference type="NCBI Taxonomy" id="36148"/>
    <lineage>
        <taxon>Eukaryota</taxon>
        <taxon>Metazoa</taxon>
        <taxon>Ecdysozoa</taxon>
        <taxon>Arthropoda</taxon>
        <taxon>Hexapoda</taxon>
        <taxon>Insecta</taxon>
        <taxon>Pterygota</taxon>
        <taxon>Neoptera</taxon>
        <taxon>Paraneoptera</taxon>
        <taxon>Hemiptera</taxon>
        <taxon>Auchenorrhyncha</taxon>
        <taxon>Membracoidea</taxon>
        <taxon>Cicadellidae</taxon>
        <taxon>Cicadellinae</taxon>
        <taxon>Cicadellini</taxon>
        <taxon>Graphocephala</taxon>
    </lineage>
</organism>
<reference evidence="2" key="1">
    <citation type="submission" date="2015-11" db="EMBL/GenBank/DDBJ databases">
        <title>De novo transcriptome assembly of four potential Pierce s Disease insect vectors from Arizona vineyards.</title>
        <authorList>
            <person name="Tassone E.E."/>
        </authorList>
    </citation>
    <scope>NUCLEOTIDE SEQUENCE</scope>
</reference>
<accession>A0A1B6KQK6</accession>
<evidence type="ECO:0000313" key="2">
    <source>
        <dbReference type="EMBL" id="JAT13728.1"/>
    </source>
</evidence>
<dbReference type="Pfam" id="PF25458">
    <property type="entry name" value="INTS4_C"/>
    <property type="match status" value="1"/>
</dbReference>
<feature type="domain" description="Integrator complex subunit 4/Protein SIEL C-terminal Ig-like" evidence="1">
    <location>
        <begin position="45"/>
        <end position="100"/>
    </location>
</feature>
<protein>
    <recommendedName>
        <fullName evidence="1">Integrator complex subunit 4/Protein SIEL C-terminal Ig-like domain-containing protein</fullName>
    </recommendedName>
</protein>
<name>A0A1B6KQK6_9HEMI</name>
<sequence>MPRRTGFGETYTLIGLQRSMQQGSWLWLTLCVSPASSSVRSIAKLICHQVWTEALYVDISLAMDLTELEAGLTHKVSHSQDPCCIDLCKPIKVYVSPKPVRRGI</sequence>
<dbReference type="EMBL" id="GEBQ01026249">
    <property type="protein sequence ID" value="JAT13728.1"/>
    <property type="molecule type" value="Transcribed_RNA"/>
</dbReference>
<gene>
    <name evidence="2" type="ORF">g.36797</name>
</gene>
<dbReference type="AlphaFoldDB" id="A0A1B6KQK6"/>
<proteinExistence type="predicted"/>